<dbReference type="AlphaFoldDB" id="A0A839E7Y1"/>
<accession>A0A839E7Y1</accession>
<organism evidence="3 4">
    <name type="scientific">Microcella alkalica</name>
    <dbReference type="NCBI Taxonomy" id="355930"/>
    <lineage>
        <taxon>Bacteria</taxon>
        <taxon>Bacillati</taxon>
        <taxon>Actinomycetota</taxon>
        <taxon>Actinomycetes</taxon>
        <taxon>Micrococcales</taxon>
        <taxon>Microbacteriaceae</taxon>
        <taxon>Microcella</taxon>
    </lineage>
</organism>
<dbReference type="RefSeq" id="WP_182490244.1">
    <property type="nucleotide sequence ID" value="NZ_BAAAOV010000013.1"/>
</dbReference>
<evidence type="ECO:0000313" key="3">
    <source>
        <dbReference type="EMBL" id="MBA8847396.1"/>
    </source>
</evidence>
<sequence>MRRSLHFVALLVLVTAGCTIVSETPDAQPTPALDAVEPTQASSAPEQSPSIDNGDDDAFLESLRLLDPGLYASSSPADLVSLGQAACGLISQEGNIYAFVESVTNTMRAEALTLAAVPSYCPEHLEALYQMDLERY</sequence>
<evidence type="ECO:0000313" key="4">
    <source>
        <dbReference type="Proteomes" id="UP000585905"/>
    </source>
</evidence>
<comment type="caution">
    <text evidence="3">The sequence shown here is derived from an EMBL/GenBank/DDBJ whole genome shotgun (WGS) entry which is preliminary data.</text>
</comment>
<feature type="region of interest" description="Disordered" evidence="1">
    <location>
        <begin position="25"/>
        <end position="56"/>
    </location>
</feature>
<dbReference type="Proteomes" id="UP000585905">
    <property type="component" value="Unassembled WGS sequence"/>
</dbReference>
<keyword evidence="4" id="KW-1185">Reference proteome</keyword>
<dbReference type="Pfam" id="PF05305">
    <property type="entry name" value="DUF732"/>
    <property type="match status" value="1"/>
</dbReference>
<dbReference type="EMBL" id="JACGWX010000002">
    <property type="protein sequence ID" value="MBA8847396.1"/>
    <property type="molecule type" value="Genomic_DNA"/>
</dbReference>
<evidence type="ECO:0000256" key="1">
    <source>
        <dbReference type="SAM" id="MobiDB-lite"/>
    </source>
</evidence>
<gene>
    <name evidence="3" type="ORF">FHX53_000981</name>
</gene>
<reference evidence="3 4" key="1">
    <citation type="submission" date="2020-07" db="EMBL/GenBank/DDBJ databases">
        <title>Sequencing the genomes of 1000 actinobacteria strains.</title>
        <authorList>
            <person name="Klenk H.-P."/>
        </authorList>
    </citation>
    <scope>NUCLEOTIDE SEQUENCE [LARGE SCALE GENOMIC DNA]</scope>
    <source>
        <strain evidence="3 4">DSM 19663</strain>
    </source>
</reference>
<name>A0A839E7Y1_9MICO</name>
<feature type="domain" description="DUF732" evidence="2">
    <location>
        <begin position="55"/>
        <end position="123"/>
    </location>
</feature>
<evidence type="ECO:0000259" key="2">
    <source>
        <dbReference type="Pfam" id="PF05305"/>
    </source>
</evidence>
<dbReference type="InterPro" id="IPR007969">
    <property type="entry name" value="DUF732"/>
</dbReference>
<feature type="compositionally biased region" description="Polar residues" evidence="1">
    <location>
        <begin position="39"/>
        <end position="51"/>
    </location>
</feature>
<protein>
    <recommendedName>
        <fullName evidence="2">DUF732 domain-containing protein</fullName>
    </recommendedName>
</protein>
<proteinExistence type="predicted"/>
<dbReference type="PROSITE" id="PS51257">
    <property type="entry name" value="PROKAR_LIPOPROTEIN"/>
    <property type="match status" value="1"/>
</dbReference>